<keyword evidence="3" id="KW-0413">Isomerase</keyword>
<dbReference type="PRINTS" id="PR01713">
    <property type="entry name" value="NUCEPIMERASE"/>
</dbReference>
<dbReference type="SUPFAM" id="SSF51735">
    <property type="entry name" value="NAD(P)-binding Rossmann-fold domains"/>
    <property type="match status" value="1"/>
</dbReference>
<evidence type="ECO:0000259" key="2">
    <source>
        <dbReference type="Pfam" id="PF01370"/>
    </source>
</evidence>
<evidence type="ECO:0000313" key="3">
    <source>
        <dbReference type="EMBL" id="OLY43245.1"/>
    </source>
</evidence>
<reference evidence="3 4" key="1">
    <citation type="submission" date="2016-12" db="EMBL/GenBank/DDBJ databases">
        <title>Comparative genomics of Bartonella apis.</title>
        <authorList>
            <person name="Engel P."/>
        </authorList>
    </citation>
    <scope>NUCLEOTIDE SEQUENCE [LARGE SCALE GENOMIC DNA]</scope>
    <source>
        <strain evidence="3 4">PEB0149</strain>
    </source>
</reference>
<dbReference type="Gene3D" id="3.40.50.720">
    <property type="entry name" value="NAD(P)-binding Rossmann-like Domain"/>
    <property type="match status" value="1"/>
</dbReference>
<gene>
    <name evidence="3" type="ORF">PEB0149_006700</name>
</gene>
<dbReference type="AlphaFoldDB" id="A0A1R0F8F0"/>
<accession>A0A1R0F8F0</accession>
<name>A0A1R0F8F0_9HYPH</name>
<evidence type="ECO:0000313" key="4">
    <source>
        <dbReference type="Proteomes" id="UP000187344"/>
    </source>
</evidence>
<keyword evidence="1" id="KW-0520">NAD</keyword>
<dbReference type="PANTHER" id="PTHR43574">
    <property type="entry name" value="EPIMERASE-RELATED"/>
    <property type="match status" value="1"/>
</dbReference>
<comment type="caution">
    <text evidence="3">The sequence shown here is derived from an EMBL/GenBank/DDBJ whole genome shotgun (WGS) entry which is preliminary data.</text>
</comment>
<dbReference type="EC" id="5.1.3.6" evidence="3"/>
<protein>
    <submittedName>
        <fullName evidence="3">UDP-glucuronate 4-epimerase</fullName>
        <ecNumber evidence="3">5.1.3.6</ecNumber>
    </submittedName>
</protein>
<keyword evidence="4" id="KW-1185">Reference proteome</keyword>
<evidence type="ECO:0000256" key="1">
    <source>
        <dbReference type="ARBA" id="ARBA00023027"/>
    </source>
</evidence>
<feature type="domain" description="NAD-dependent epimerase/dehydratase" evidence="2">
    <location>
        <begin position="4"/>
        <end position="251"/>
    </location>
</feature>
<dbReference type="Proteomes" id="UP000187344">
    <property type="component" value="Unassembled WGS sequence"/>
</dbReference>
<proteinExistence type="predicted"/>
<dbReference type="InterPro" id="IPR036291">
    <property type="entry name" value="NAD(P)-bd_dom_sf"/>
</dbReference>
<dbReference type="EMBL" id="LXYT01000002">
    <property type="protein sequence ID" value="OLY43245.1"/>
    <property type="molecule type" value="Genomic_DNA"/>
</dbReference>
<organism evidence="3 4">
    <name type="scientific">Bartonella apis</name>
    <dbReference type="NCBI Taxonomy" id="1686310"/>
    <lineage>
        <taxon>Bacteria</taxon>
        <taxon>Pseudomonadati</taxon>
        <taxon>Pseudomonadota</taxon>
        <taxon>Alphaproteobacteria</taxon>
        <taxon>Hyphomicrobiales</taxon>
        <taxon>Bartonellaceae</taxon>
        <taxon>Bartonella</taxon>
    </lineage>
</organism>
<dbReference type="GO" id="GO:0050378">
    <property type="term" value="F:UDP-glucuronate 4-epimerase activity"/>
    <property type="evidence" value="ECO:0007669"/>
    <property type="project" value="UniProtKB-EC"/>
</dbReference>
<dbReference type="Pfam" id="PF01370">
    <property type="entry name" value="Epimerase"/>
    <property type="match status" value="1"/>
</dbReference>
<dbReference type="InterPro" id="IPR001509">
    <property type="entry name" value="Epimerase_deHydtase"/>
</dbReference>
<dbReference type="RefSeq" id="WP_075870137.1">
    <property type="nucleotide sequence ID" value="NZ_CALYQA010000001.1"/>
</dbReference>
<dbReference type="OrthoDB" id="9801785at2"/>
<sequence>MKAIVTGAAGFIGFATTKELLKQGFEVIGVDNLNDYYSVELKKARLKNISDDSAFRFVKADIANKEQVERALGHEKNVDVIVHLAAQAGVRYSIENPSAYVNANVEGEVRIFEQALKFDSRPPVVYASSSSVYGANKKVPFSEDDRVDDPVSVYAATKRAGELLARSYHHVHKLKTSGLRFFTVYGPWGRPDMAPWLFTDAILKGRPIKLFNYGKMQRDFTFIDDIVYGVVTVVKNIINEPENVADIYNLGNNKPVQLLEFVEAIEQATGKKALTELCPMPPADVEKTYADISRAERDLNFHPTMSITEGMVKFVDWFKSYQGK</sequence>